<gene>
    <name evidence="4" type="ORF">SAMN04487772_11457</name>
</gene>
<feature type="domain" description="Pre-toxin TG" evidence="3">
    <location>
        <begin position="4"/>
        <end position="70"/>
    </location>
</feature>
<protein>
    <submittedName>
        <fullName evidence="4">Pre-toxin TG</fullName>
    </submittedName>
</protein>
<organism evidence="4 5">
    <name type="scientific">[Clostridium] polysaccharolyticum</name>
    <dbReference type="NCBI Taxonomy" id="29364"/>
    <lineage>
        <taxon>Bacteria</taxon>
        <taxon>Bacillati</taxon>
        <taxon>Bacillota</taxon>
        <taxon>Clostridia</taxon>
        <taxon>Lachnospirales</taxon>
        <taxon>Lachnospiraceae</taxon>
    </lineage>
</organism>
<reference evidence="4 5" key="1">
    <citation type="submission" date="2016-10" db="EMBL/GenBank/DDBJ databases">
        <authorList>
            <person name="de Groot N.N."/>
        </authorList>
    </citation>
    <scope>NUCLEOTIDE SEQUENCE [LARGE SCALE GENOMIC DNA]</scope>
    <source>
        <strain evidence="4 5">DSM 1801</strain>
    </source>
</reference>
<evidence type="ECO:0000256" key="1">
    <source>
        <dbReference type="ARBA" id="ARBA00004613"/>
    </source>
</evidence>
<name>A0A1I0DFP0_9FIRM</name>
<dbReference type="Pfam" id="PF14449">
    <property type="entry name" value="PT-TG"/>
    <property type="match status" value="1"/>
</dbReference>
<dbReference type="InterPro" id="IPR027797">
    <property type="entry name" value="PT-TG_dom"/>
</dbReference>
<comment type="subcellular location">
    <subcellularLocation>
        <location evidence="1">Secreted</location>
    </subcellularLocation>
</comment>
<evidence type="ECO:0000259" key="3">
    <source>
        <dbReference type="Pfam" id="PF14449"/>
    </source>
</evidence>
<dbReference type="EMBL" id="FOHN01000014">
    <property type="protein sequence ID" value="SET31208.1"/>
    <property type="molecule type" value="Genomic_DNA"/>
</dbReference>
<proteinExistence type="predicted"/>
<evidence type="ECO:0000313" key="5">
    <source>
        <dbReference type="Proteomes" id="UP000199800"/>
    </source>
</evidence>
<evidence type="ECO:0000313" key="4">
    <source>
        <dbReference type="EMBL" id="SET31208.1"/>
    </source>
</evidence>
<keyword evidence="2" id="KW-0964">Secreted</keyword>
<dbReference type="AlphaFoldDB" id="A0A1I0DFP0"/>
<dbReference type="Proteomes" id="UP000199800">
    <property type="component" value="Unassembled WGS sequence"/>
</dbReference>
<dbReference type="GO" id="GO:0005576">
    <property type="term" value="C:extracellular region"/>
    <property type="evidence" value="ECO:0007669"/>
    <property type="project" value="UniProtKB-SubCell"/>
</dbReference>
<accession>A0A1I0DFP0</accession>
<keyword evidence="5" id="KW-1185">Reference proteome</keyword>
<sequence>MAKGAASGATSLLPYIGDVKDAQEVITGRDLIAGKKLSKGERIVTGAVAILPAVSGPMLRTVGKGAKIAAKEAPKAIKSAEKAGSKAVKKAAPKVITKADDIIKAAQKAVIKREKQ</sequence>
<evidence type="ECO:0000256" key="2">
    <source>
        <dbReference type="ARBA" id="ARBA00022525"/>
    </source>
</evidence>
<dbReference type="RefSeq" id="WP_177180737.1">
    <property type="nucleotide sequence ID" value="NZ_FOHN01000014.1"/>
</dbReference>